<evidence type="ECO:0000313" key="11">
    <source>
        <dbReference type="EMBL" id="CDG70966.1"/>
    </source>
</evidence>
<evidence type="ECO:0000256" key="7">
    <source>
        <dbReference type="ARBA" id="ARBA00034530"/>
    </source>
</evidence>
<evidence type="ECO:0000259" key="10">
    <source>
        <dbReference type="Pfam" id="PF21895"/>
    </source>
</evidence>
<keyword evidence="6" id="KW-0560">Oxidoreductase</keyword>
<keyword evidence="4" id="KW-0285">Flavoprotein</keyword>
<dbReference type="EMBL" id="HAAD01004734">
    <property type="protein sequence ID" value="CDG70966.1"/>
    <property type="molecule type" value="mRNA"/>
</dbReference>
<dbReference type="Pfam" id="PF21895">
    <property type="entry name" value="MTHFR_C"/>
    <property type="match status" value="1"/>
</dbReference>
<evidence type="ECO:0000256" key="6">
    <source>
        <dbReference type="ARBA" id="ARBA00023002"/>
    </source>
</evidence>
<evidence type="ECO:0000256" key="8">
    <source>
        <dbReference type="ARBA" id="ARBA00047751"/>
    </source>
</evidence>
<feature type="domain" description="MTHFR SAM-binding regulatory" evidence="10">
    <location>
        <begin position="323"/>
        <end position="618"/>
    </location>
</feature>
<dbReference type="SUPFAM" id="SSF51730">
    <property type="entry name" value="FAD-linked oxidoreductase"/>
    <property type="match status" value="1"/>
</dbReference>
<comment type="cofactor">
    <cofactor evidence="1">
        <name>FAD</name>
        <dbReference type="ChEBI" id="CHEBI:57692"/>
    </cofactor>
</comment>
<dbReference type="Gene3D" id="3.20.20.220">
    <property type="match status" value="1"/>
</dbReference>
<dbReference type="InterPro" id="IPR053806">
    <property type="entry name" value="MTHFR_C"/>
</dbReference>
<dbReference type="CDD" id="cd00537">
    <property type="entry name" value="MTHFR"/>
    <property type="match status" value="1"/>
</dbReference>
<dbReference type="GO" id="GO:0035999">
    <property type="term" value="P:tetrahydrofolate interconversion"/>
    <property type="evidence" value="ECO:0007669"/>
    <property type="project" value="UniProtKB-UniPathway"/>
</dbReference>
<dbReference type="Pfam" id="PF02219">
    <property type="entry name" value="MTHFR"/>
    <property type="match status" value="1"/>
</dbReference>
<dbReference type="GO" id="GO:0106313">
    <property type="term" value="F:methylenetetrahydrofolate reductase (NADPH) activity"/>
    <property type="evidence" value="ECO:0007669"/>
    <property type="project" value="UniProtKB-EC"/>
</dbReference>
<proteinExistence type="evidence at transcript level"/>
<comment type="similarity">
    <text evidence="3">Belongs to the methylenetetrahydrofolate reductase family.</text>
</comment>
<evidence type="ECO:0000256" key="4">
    <source>
        <dbReference type="ARBA" id="ARBA00022630"/>
    </source>
</evidence>
<dbReference type="InterPro" id="IPR029041">
    <property type="entry name" value="FAD-linked_oxidoreductase-like"/>
</dbReference>
<comment type="pathway">
    <text evidence="2 9">One-carbon metabolism; tetrahydrofolate interconversion.</text>
</comment>
<evidence type="ECO:0000256" key="5">
    <source>
        <dbReference type="ARBA" id="ARBA00022827"/>
    </source>
</evidence>
<dbReference type="PANTHER" id="PTHR45754">
    <property type="entry name" value="METHYLENETETRAHYDROFOLATE REDUCTASE"/>
    <property type="match status" value="1"/>
</dbReference>
<dbReference type="GO" id="GO:0005829">
    <property type="term" value="C:cytosol"/>
    <property type="evidence" value="ECO:0007669"/>
    <property type="project" value="TreeGrafter"/>
</dbReference>
<dbReference type="AlphaFoldDB" id="T2MFS4"/>
<dbReference type="InterPro" id="IPR003171">
    <property type="entry name" value="Mehydrof_redctse-like"/>
</dbReference>
<reference evidence="11" key="1">
    <citation type="journal article" date="2013" name="Genome Biol. Evol.">
        <title>Punctuated emergences of genetic and phenotypic innovations in eumetazoan, bilaterian, euteleostome, and hominidae ancestors.</title>
        <authorList>
            <person name="Wenger Y."/>
            <person name="Galliot B."/>
        </authorList>
    </citation>
    <scope>NUCLEOTIDE SEQUENCE</scope>
    <source>
        <tissue evidence="11">Whole animals</tissue>
    </source>
</reference>
<sequence>MVNFIEPSLEETRLLDKSQTLIEKIHKHIGKKKKFFSLEFFPPRTPNGAVNLVARFDRMSQGGPLFCDITWHPAGDPSGDKETSSCTIASTASNYCGIETMLHMTCANISCDLVLKNLKKAKNLGIRNILALRGDPPKGEVWMASDENLRFGADMVKFIRKHFQNYFTICVAGYPQGHPDCTSYEDDLIHLKEKVDAGADFIITQLFFEPNIFFKFLADCRRIGIDVPIIPGVMPIQAYASLLQLVKLSKLEVPQYIIDDLEPIKNDDEAIREYGVKLAVSMCRELLSSDDVPGIHVYTLNREVATTELLQQLGLWRPYQSHRLLPWKPSANLKRLQEDVRPIFWSSRPKSYIHRTSNWDEFPNGRWGNSSAPSFAELSDHHLFYLKSKESEEERLKMWGEKLDCIEDVYHVFQCYLSGKKNKWGYKVKSLPLNDDELQPETSLLSDQLYRINGHGFLTTNSQPAVNAALSTDERFGWGGAGGYIYQKAYLEFFMHKKNVDFLLEVLNDNPRVNYHIIDSHGCYDKTNADRYSPIAVTWGVFPGKEIIQPTVVDPISFNFWKDEAFSLWIEKWQSLYEPESFSAKIIQSIYNDFYLVNLVDNDYIKGNCLFDIIDCVIAKSSLE</sequence>
<accession>T2MFS4</accession>
<dbReference type="UniPathway" id="UPA00193"/>
<dbReference type="InterPro" id="IPR004621">
    <property type="entry name" value="Fadh2_euk"/>
</dbReference>
<organism evidence="11">
    <name type="scientific">Hydra vulgaris</name>
    <name type="common">Hydra</name>
    <name type="synonym">Hydra attenuata</name>
    <dbReference type="NCBI Taxonomy" id="6087"/>
    <lineage>
        <taxon>Eukaryota</taxon>
        <taxon>Metazoa</taxon>
        <taxon>Cnidaria</taxon>
        <taxon>Hydrozoa</taxon>
        <taxon>Hydroidolina</taxon>
        <taxon>Anthoathecata</taxon>
        <taxon>Aplanulata</taxon>
        <taxon>Hydridae</taxon>
        <taxon>Hydra</taxon>
    </lineage>
</organism>
<dbReference type="EC" id="1.5.1.53" evidence="7"/>
<evidence type="ECO:0000256" key="2">
    <source>
        <dbReference type="ARBA" id="ARBA00004777"/>
    </source>
</evidence>
<name>T2MFS4_HYDVU</name>
<dbReference type="OrthoDB" id="16284at2759"/>
<dbReference type="PANTHER" id="PTHR45754:SF3">
    <property type="entry name" value="METHYLENETETRAHYDROFOLATE REDUCTASE (NADPH)"/>
    <property type="match status" value="1"/>
</dbReference>
<dbReference type="NCBIfam" id="TIGR00677">
    <property type="entry name" value="fadh2_euk"/>
    <property type="match status" value="1"/>
</dbReference>
<keyword evidence="5" id="KW-0274">FAD</keyword>
<dbReference type="GO" id="GO:0071949">
    <property type="term" value="F:FAD binding"/>
    <property type="evidence" value="ECO:0007669"/>
    <property type="project" value="TreeGrafter"/>
</dbReference>
<gene>
    <name evidence="11" type="primary">MTHFR</name>
</gene>
<evidence type="ECO:0000256" key="9">
    <source>
        <dbReference type="RuleBase" id="RU004254"/>
    </source>
</evidence>
<evidence type="ECO:0000256" key="1">
    <source>
        <dbReference type="ARBA" id="ARBA00001974"/>
    </source>
</evidence>
<comment type="catalytic activity">
    <reaction evidence="8">
        <text>(6S)-5-methyl-5,6,7,8-tetrahydrofolate + NADP(+) = (6R)-5,10-methylene-5,6,7,8-tetrahydrofolate + NADPH + H(+)</text>
        <dbReference type="Rhea" id="RHEA:19817"/>
        <dbReference type="ChEBI" id="CHEBI:15378"/>
        <dbReference type="ChEBI" id="CHEBI:15636"/>
        <dbReference type="ChEBI" id="CHEBI:18608"/>
        <dbReference type="ChEBI" id="CHEBI:57783"/>
        <dbReference type="ChEBI" id="CHEBI:58349"/>
        <dbReference type="EC" id="1.5.1.53"/>
    </reaction>
    <physiologicalReaction direction="right-to-left" evidence="8">
        <dbReference type="Rhea" id="RHEA:19819"/>
    </physiologicalReaction>
</comment>
<dbReference type="GO" id="GO:0009086">
    <property type="term" value="P:methionine biosynthetic process"/>
    <property type="evidence" value="ECO:0007669"/>
    <property type="project" value="TreeGrafter"/>
</dbReference>
<evidence type="ECO:0000256" key="3">
    <source>
        <dbReference type="ARBA" id="ARBA00006743"/>
    </source>
</evidence>
<protein>
    <recommendedName>
        <fullName evidence="7">methylenetetrahydrofolate reductase (NADPH)</fullName>
        <ecNumber evidence="7">1.5.1.53</ecNumber>
    </recommendedName>
</protein>